<sequence length="177" mass="19971">MKAIKLLPLALLFLVASCSSVRVTSDYDTATDFSNYKTFAFYKKGIDKVEISDLDKRRILKAVETELLAKGFTKSENPDLLVNIFTKSRQKVDVYNNSSIYFGWHPWYYGPNYGMHISKYTEGTLFVDLIDAEKKELVWQGIGSGGLTTSGNVAKKEERIKSFVAEIMAKYPPGAEK</sequence>
<accession>A0A3D9RRH9</accession>
<dbReference type="Gene3D" id="3.30.160.670">
    <property type="match status" value="1"/>
</dbReference>
<dbReference type="EMBL" id="QTTQ01000011">
    <property type="protein sequence ID" value="REE80341.1"/>
    <property type="molecule type" value="Genomic_DNA"/>
</dbReference>
<feature type="domain" description="DUF4136" evidence="2">
    <location>
        <begin position="23"/>
        <end position="173"/>
    </location>
</feature>
<proteinExistence type="predicted"/>
<protein>
    <submittedName>
        <fullName evidence="3">Uncharacterized protein DUF4136</fullName>
    </submittedName>
</protein>
<keyword evidence="1" id="KW-0732">Signal</keyword>
<evidence type="ECO:0000259" key="2">
    <source>
        <dbReference type="Pfam" id="PF13590"/>
    </source>
</evidence>
<gene>
    <name evidence="3" type="ORF">BX611_1983</name>
</gene>
<feature type="signal peptide" evidence="1">
    <location>
        <begin position="1"/>
        <end position="21"/>
    </location>
</feature>
<reference evidence="3 4" key="1">
    <citation type="submission" date="2018-08" db="EMBL/GenBank/DDBJ databases">
        <title>Genomic Encyclopedia of Type Strains, Phase III (KMG-III): the genomes of soil and plant-associated and newly described type strains.</title>
        <authorList>
            <person name="Whitman W."/>
        </authorList>
    </citation>
    <scope>NUCLEOTIDE SEQUENCE [LARGE SCALE GENOMIC DNA]</scope>
    <source>
        <strain evidence="3 4">325-5</strain>
    </source>
</reference>
<dbReference type="Proteomes" id="UP000256429">
    <property type="component" value="Unassembled WGS sequence"/>
</dbReference>
<dbReference type="Pfam" id="PF13590">
    <property type="entry name" value="DUF4136"/>
    <property type="match status" value="1"/>
</dbReference>
<organism evidence="3 4">
    <name type="scientific">Lutibacter oceani</name>
    <dbReference type="NCBI Taxonomy" id="1853311"/>
    <lineage>
        <taxon>Bacteria</taxon>
        <taxon>Pseudomonadati</taxon>
        <taxon>Bacteroidota</taxon>
        <taxon>Flavobacteriia</taxon>
        <taxon>Flavobacteriales</taxon>
        <taxon>Flavobacteriaceae</taxon>
        <taxon>Lutibacter</taxon>
    </lineage>
</organism>
<comment type="caution">
    <text evidence="3">The sequence shown here is derived from an EMBL/GenBank/DDBJ whole genome shotgun (WGS) entry which is preliminary data.</text>
</comment>
<dbReference type="RefSeq" id="WP_115880699.1">
    <property type="nucleotide sequence ID" value="NZ_QTTQ01000011.1"/>
</dbReference>
<evidence type="ECO:0000313" key="4">
    <source>
        <dbReference type="Proteomes" id="UP000256429"/>
    </source>
</evidence>
<dbReference type="AlphaFoldDB" id="A0A3D9RRH9"/>
<dbReference type="InterPro" id="IPR025411">
    <property type="entry name" value="DUF4136"/>
</dbReference>
<name>A0A3D9RRH9_9FLAO</name>
<dbReference type="PROSITE" id="PS51257">
    <property type="entry name" value="PROKAR_LIPOPROTEIN"/>
    <property type="match status" value="1"/>
</dbReference>
<dbReference type="OrthoDB" id="5432251at2"/>
<evidence type="ECO:0000256" key="1">
    <source>
        <dbReference type="SAM" id="SignalP"/>
    </source>
</evidence>
<feature type="chain" id="PRO_5017718659" evidence="1">
    <location>
        <begin position="22"/>
        <end position="177"/>
    </location>
</feature>
<keyword evidence="4" id="KW-1185">Reference proteome</keyword>
<evidence type="ECO:0000313" key="3">
    <source>
        <dbReference type="EMBL" id="REE80341.1"/>
    </source>
</evidence>